<reference evidence="2 3" key="1">
    <citation type="submission" date="2019-05" db="EMBL/GenBank/DDBJ databases">
        <title>Another draft genome of Portunus trituberculatus and its Hox gene families provides insights of decapod evolution.</title>
        <authorList>
            <person name="Jeong J.-H."/>
            <person name="Song I."/>
            <person name="Kim S."/>
            <person name="Choi T."/>
            <person name="Kim D."/>
            <person name="Ryu S."/>
            <person name="Kim W."/>
        </authorList>
    </citation>
    <scope>NUCLEOTIDE SEQUENCE [LARGE SCALE GENOMIC DNA]</scope>
    <source>
        <tissue evidence="2">Muscle</tissue>
    </source>
</reference>
<dbReference type="Proteomes" id="UP000324222">
    <property type="component" value="Unassembled WGS sequence"/>
</dbReference>
<comment type="caution">
    <text evidence="2">The sequence shown here is derived from an EMBL/GenBank/DDBJ whole genome shotgun (WGS) entry which is preliminary data.</text>
</comment>
<feature type="region of interest" description="Disordered" evidence="1">
    <location>
        <begin position="90"/>
        <end position="121"/>
    </location>
</feature>
<sequence length="160" mass="17420">MEAQTVRFSVIPLITQFLTQSATDIRLAWRASPLPSDGLATEGKAGRSWVHRCHPAEGPQLARFPHTLSLFASLQHTLLHSSTHTFLPPFHPSTSSQTSPSSFTFTQSSTPPGTSSTIPISPLHFHPDPIPLFIPTHHSPTPISPPPSLNLFTNEIFTSA</sequence>
<keyword evidence="3" id="KW-1185">Reference proteome</keyword>
<evidence type="ECO:0000256" key="1">
    <source>
        <dbReference type="SAM" id="MobiDB-lite"/>
    </source>
</evidence>
<dbReference type="EMBL" id="VSRR010088008">
    <property type="protein sequence ID" value="MPC91508.1"/>
    <property type="molecule type" value="Genomic_DNA"/>
</dbReference>
<feature type="compositionally biased region" description="Low complexity" evidence="1">
    <location>
        <begin position="92"/>
        <end position="121"/>
    </location>
</feature>
<evidence type="ECO:0000313" key="2">
    <source>
        <dbReference type="EMBL" id="MPC91508.1"/>
    </source>
</evidence>
<name>A0A5B7JEW0_PORTR</name>
<proteinExistence type="predicted"/>
<gene>
    <name evidence="2" type="ORF">E2C01_086549</name>
</gene>
<dbReference type="AlphaFoldDB" id="A0A5B7JEW0"/>
<evidence type="ECO:0000313" key="3">
    <source>
        <dbReference type="Proteomes" id="UP000324222"/>
    </source>
</evidence>
<organism evidence="2 3">
    <name type="scientific">Portunus trituberculatus</name>
    <name type="common">Swimming crab</name>
    <name type="synonym">Neptunus trituberculatus</name>
    <dbReference type="NCBI Taxonomy" id="210409"/>
    <lineage>
        <taxon>Eukaryota</taxon>
        <taxon>Metazoa</taxon>
        <taxon>Ecdysozoa</taxon>
        <taxon>Arthropoda</taxon>
        <taxon>Crustacea</taxon>
        <taxon>Multicrustacea</taxon>
        <taxon>Malacostraca</taxon>
        <taxon>Eumalacostraca</taxon>
        <taxon>Eucarida</taxon>
        <taxon>Decapoda</taxon>
        <taxon>Pleocyemata</taxon>
        <taxon>Brachyura</taxon>
        <taxon>Eubrachyura</taxon>
        <taxon>Portunoidea</taxon>
        <taxon>Portunidae</taxon>
        <taxon>Portuninae</taxon>
        <taxon>Portunus</taxon>
    </lineage>
</organism>
<accession>A0A5B7JEW0</accession>
<protein>
    <submittedName>
        <fullName evidence="2">Uncharacterized protein</fullName>
    </submittedName>
</protein>